<organism evidence="2 3">
    <name type="scientific">Mesorhizobium tamadayense</name>
    <dbReference type="NCBI Taxonomy" id="425306"/>
    <lineage>
        <taxon>Bacteria</taxon>
        <taxon>Pseudomonadati</taxon>
        <taxon>Pseudomonadota</taxon>
        <taxon>Alphaproteobacteria</taxon>
        <taxon>Hyphomicrobiales</taxon>
        <taxon>Phyllobacteriaceae</taxon>
        <taxon>Mesorhizobium</taxon>
    </lineage>
</organism>
<evidence type="ECO:0000256" key="1">
    <source>
        <dbReference type="SAM" id="Phobius"/>
    </source>
</evidence>
<gene>
    <name evidence="2" type="ORF">EH240_19645</name>
</gene>
<dbReference type="AlphaFoldDB" id="A0A3P3FK69"/>
<keyword evidence="3" id="KW-1185">Reference proteome</keyword>
<name>A0A3P3FK69_9HYPH</name>
<evidence type="ECO:0000313" key="3">
    <source>
        <dbReference type="Proteomes" id="UP000273786"/>
    </source>
</evidence>
<accession>A0A3P3FK69</accession>
<keyword evidence="1" id="KW-0472">Membrane</keyword>
<evidence type="ECO:0000313" key="2">
    <source>
        <dbReference type="EMBL" id="RRH98482.1"/>
    </source>
</evidence>
<reference evidence="2 3" key="1">
    <citation type="submission" date="2018-11" db="EMBL/GenBank/DDBJ databases">
        <title>the genome of Mesorhizobium tamadayense DSM 28320.</title>
        <authorList>
            <person name="Gao J."/>
        </authorList>
    </citation>
    <scope>NUCLEOTIDE SEQUENCE [LARGE SCALE GENOMIC DNA]</scope>
    <source>
        <strain evidence="2 3">DSM 28320</strain>
    </source>
</reference>
<keyword evidence="1" id="KW-0812">Transmembrane</keyword>
<comment type="caution">
    <text evidence="2">The sequence shown here is derived from an EMBL/GenBank/DDBJ whole genome shotgun (WGS) entry which is preliminary data.</text>
</comment>
<dbReference type="Proteomes" id="UP000273786">
    <property type="component" value="Unassembled WGS sequence"/>
</dbReference>
<sequence length="69" mass="7327">MSIPRRTEGAGPRVSQSMIGSCLLAGDIAAAAAVVAVPPIVLVLLFPRHIIERLTQGASRNRRYQGMKG</sequence>
<proteinExistence type="predicted"/>
<keyword evidence="1" id="KW-1133">Transmembrane helix</keyword>
<dbReference type="EMBL" id="RQXT01000024">
    <property type="protein sequence ID" value="RRH98482.1"/>
    <property type="molecule type" value="Genomic_DNA"/>
</dbReference>
<feature type="transmembrane region" description="Helical" evidence="1">
    <location>
        <begin position="28"/>
        <end position="46"/>
    </location>
</feature>
<protein>
    <submittedName>
        <fullName evidence="2">Uncharacterized protein</fullName>
    </submittedName>
</protein>